<evidence type="ECO:0000313" key="3">
    <source>
        <dbReference type="Proteomes" id="UP001230504"/>
    </source>
</evidence>
<protein>
    <recommendedName>
        <fullName evidence="1">Isopenicillin N synthase-like Fe(2+) 2OG dioxygenase domain-containing protein</fullName>
    </recommendedName>
</protein>
<accession>A0AAD8PTP6</accession>
<dbReference type="InterPro" id="IPR027443">
    <property type="entry name" value="IPNS-like_sf"/>
</dbReference>
<proteinExistence type="predicted"/>
<feature type="domain" description="Isopenicillin N synthase-like Fe(2+) 2OG dioxygenase" evidence="1">
    <location>
        <begin position="21"/>
        <end position="108"/>
    </location>
</feature>
<dbReference type="InterPro" id="IPR044861">
    <property type="entry name" value="IPNS-like_FE2OG_OXY"/>
</dbReference>
<dbReference type="GeneID" id="85436539"/>
<reference evidence="2" key="1">
    <citation type="submission" date="2021-06" db="EMBL/GenBank/DDBJ databases">
        <title>Comparative genomics, transcriptomics and evolutionary studies reveal genomic signatures of adaptation to plant cell wall in hemibiotrophic fungi.</title>
        <authorList>
            <consortium name="DOE Joint Genome Institute"/>
            <person name="Baroncelli R."/>
            <person name="Diaz J.F."/>
            <person name="Benocci T."/>
            <person name="Peng M."/>
            <person name="Battaglia E."/>
            <person name="Haridas S."/>
            <person name="Andreopoulos W."/>
            <person name="Labutti K."/>
            <person name="Pangilinan J."/>
            <person name="Floch G.L."/>
            <person name="Makela M.R."/>
            <person name="Henrissat B."/>
            <person name="Grigoriev I.V."/>
            <person name="Crouch J.A."/>
            <person name="De Vries R.P."/>
            <person name="Sukno S.A."/>
            <person name="Thon M.R."/>
        </authorList>
    </citation>
    <scope>NUCLEOTIDE SEQUENCE</scope>
    <source>
        <strain evidence="2">CBS 125086</strain>
    </source>
</reference>
<dbReference type="Pfam" id="PF03171">
    <property type="entry name" value="2OG-FeII_Oxy"/>
    <property type="match status" value="1"/>
</dbReference>
<dbReference type="SUPFAM" id="SSF51197">
    <property type="entry name" value="Clavaminate synthase-like"/>
    <property type="match status" value="1"/>
</dbReference>
<sequence length="167" mass="18811">MALGTGLHKDFFQKYHMQKDNQIRLLHYPPVEDKSLRAGKVERPGAHGDFGSMNLDKVGDSEVENPNEEGGVVPVPHSPEMIVVNIGHFMQRWSNDTLRSTMHRGREPLWDTDEGGSRFTWARYQYSIAYYIDADREKTVDCIPSCLGPTGQTSTSRSKAVSVLRCA</sequence>
<evidence type="ECO:0000259" key="1">
    <source>
        <dbReference type="Pfam" id="PF03171"/>
    </source>
</evidence>
<dbReference type="RefSeq" id="XP_060411408.1">
    <property type="nucleotide sequence ID" value="XM_060552299.1"/>
</dbReference>
<evidence type="ECO:0000313" key="2">
    <source>
        <dbReference type="EMBL" id="KAK1580361.1"/>
    </source>
</evidence>
<dbReference type="EMBL" id="JAHLJV010000055">
    <property type="protein sequence ID" value="KAK1580361.1"/>
    <property type="molecule type" value="Genomic_DNA"/>
</dbReference>
<keyword evidence="3" id="KW-1185">Reference proteome</keyword>
<dbReference type="Proteomes" id="UP001230504">
    <property type="component" value="Unassembled WGS sequence"/>
</dbReference>
<dbReference type="Gene3D" id="2.60.120.330">
    <property type="entry name" value="B-lactam Antibiotic, Isopenicillin N Synthase, Chain"/>
    <property type="match status" value="1"/>
</dbReference>
<dbReference type="AlphaFoldDB" id="A0AAD8PTP6"/>
<gene>
    <name evidence="2" type="ORF">LY79DRAFT_304715</name>
</gene>
<comment type="caution">
    <text evidence="2">The sequence shown here is derived from an EMBL/GenBank/DDBJ whole genome shotgun (WGS) entry which is preliminary data.</text>
</comment>
<organism evidence="2 3">
    <name type="scientific">Colletotrichum navitas</name>
    <dbReference type="NCBI Taxonomy" id="681940"/>
    <lineage>
        <taxon>Eukaryota</taxon>
        <taxon>Fungi</taxon>
        <taxon>Dikarya</taxon>
        <taxon>Ascomycota</taxon>
        <taxon>Pezizomycotina</taxon>
        <taxon>Sordariomycetes</taxon>
        <taxon>Hypocreomycetidae</taxon>
        <taxon>Glomerellales</taxon>
        <taxon>Glomerellaceae</taxon>
        <taxon>Colletotrichum</taxon>
        <taxon>Colletotrichum graminicola species complex</taxon>
    </lineage>
</organism>
<name>A0AAD8PTP6_9PEZI</name>